<feature type="transmembrane region" description="Helical" evidence="1">
    <location>
        <begin position="396"/>
        <end position="418"/>
    </location>
</feature>
<dbReference type="EMBL" id="CP020370">
    <property type="protein sequence ID" value="AUB82773.1"/>
    <property type="molecule type" value="Genomic_DNA"/>
</dbReference>
<dbReference type="Gene3D" id="3.40.50.450">
    <property type="match status" value="1"/>
</dbReference>
<evidence type="ECO:0000256" key="1">
    <source>
        <dbReference type="SAM" id="Phobius"/>
    </source>
</evidence>
<accession>A0A2K8UB15</accession>
<keyword evidence="1" id="KW-1133">Transmembrane helix</keyword>
<proteinExistence type="predicted"/>
<dbReference type="KEGG" id="tsy:THSYN_18725"/>
<dbReference type="RefSeq" id="WP_100920482.1">
    <property type="nucleotide sequence ID" value="NZ_CP020370.1"/>
</dbReference>
<feature type="transmembrane region" description="Helical" evidence="1">
    <location>
        <begin position="424"/>
        <end position="443"/>
    </location>
</feature>
<reference evidence="2 3" key="1">
    <citation type="submission" date="2017-03" db="EMBL/GenBank/DDBJ databases">
        <title>Complete genome sequence of Candidatus 'Thiodictyon syntrophicum' sp. nov. strain Cad16T, a photolithoautotroph purple sulfur bacterium isolated from an alpine meromictic lake.</title>
        <authorList>
            <person name="Luedin S.M."/>
            <person name="Pothier J.F."/>
            <person name="Danza F."/>
            <person name="Storelli N."/>
            <person name="Wittwer M."/>
            <person name="Tonolla M."/>
        </authorList>
    </citation>
    <scope>NUCLEOTIDE SEQUENCE [LARGE SCALE GENOMIC DNA]</scope>
    <source>
        <strain evidence="2 3">Cad16T</strain>
    </source>
</reference>
<evidence type="ECO:0000313" key="2">
    <source>
        <dbReference type="EMBL" id="AUB82773.1"/>
    </source>
</evidence>
<gene>
    <name evidence="2" type="ORF">THSYN_18725</name>
</gene>
<organism evidence="2 3">
    <name type="scientific">Candidatus Thiodictyon syntrophicum</name>
    <dbReference type="NCBI Taxonomy" id="1166950"/>
    <lineage>
        <taxon>Bacteria</taxon>
        <taxon>Pseudomonadati</taxon>
        <taxon>Pseudomonadota</taxon>
        <taxon>Gammaproteobacteria</taxon>
        <taxon>Chromatiales</taxon>
        <taxon>Chromatiaceae</taxon>
        <taxon>Thiodictyon</taxon>
    </lineage>
</organism>
<keyword evidence="1" id="KW-0812">Transmembrane</keyword>
<dbReference type="OrthoDB" id="9150973at2"/>
<protein>
    <submittedName>
        <fullName evidence="2">Uncharacterized protein</fullName>
    </submittedName>
</protein>
<dbReference type="AlphaFoldDB" id="A0A2K8UB15"/>
<sequence length="704" mass="76640">MPHPAPANSLPPRPRALLRLGFAGRRVLSAAQEETLDTTLAQVFAVIGRQLAALTPGVPVQVGRKPPVSAFYARRPPLLRLVTGLCEGADTVAARVLDRLHIAPDGAGPDGAGDDCIETELAAVLPFDLPSYRASRAPDFHPEFDRQVARCAYVVVADGIYDKPDPDAAASERLALASQRRGRAYRAQSALLLRHADLLVAAADPNAPAKPGGTLETVPAALACDLPVLFINTVRGGVWLIRPAEDLAGALAGPPCTDADLADLVTAILVGPDVGLAGADQAERQAHREGLRLLEEYFDGAAAPPRWRHTGERRRTLREWVWEQVTRRFADPKTQPPTPPRPRAAWWARAWRRLAGRFAAPVAPPPVPRPPAFKDYRTRATALNYHYSGLYRGAFVLNYGLAVAAVALATAGLALLAVHHGAHWLAWSLLGLAAAKLWLLIIISRNTHRARDEHWNDRAVDYRYLAERLRALLFLPACGAYRPPAAAPPRHAERCIHQSAVDWLCDAIARGVSPTDPTDPAPQILTLAPAAALDLVRGGWIAEQITYHDRTQGLMHRLDRFAEQAGARLSQAVIWVVAFDLLLLVLYLTHRLPWADWIKHDLAPWLIFLAAVLPAAVASCNGLRFQGETRRLAERSKRLARVLGGRAAAAQGLAGRLAQARAQPATDPGAWSLDILRLAERVAEDCLHEVADWSVLYAKELPET</sequence>
<name>A0A2K8UB15_9GAMM</name>
<dbReference type="Proteomes" id="UP000232638">
    <property type="component" value="Chromosome"/>
</dbReference>
<keyword evidence="3" id="KW-1185">Reference proteome</keyword>
<feature type="transmembrane region" description="Helical" evidence="1">
    <location>
        <begin position="602"/>
        <end position="623"/>
    </location>
</feature>
<keyword evidence="1" id="KW-0472">Membrane</keyword>
<evidence type="ECO:0000313" key="3">
    <source>
        <dbReference type="Proteomes" id="UP000232638"/>
    </source>
</evidence>
<feature type="transmembrane region" description="Helical" evidence="1">
    <location>
        <begin position="572"/>
        <end position="590"/>
    </location>
</feature>